<dbReference type="PANTHER" id="PTHR46392:SF1">
    <property type="entry name" value="DUAL SERINE_THREONINE AND TYROSINE PROTEIN KINASE"/>
    <property type="match status" value="1"/>
</dbReference>
<dbReference type="GO" id="GO:0043066">
    <property type="term" value="P:negative regulation of apoptotic process"/>
    <property type="evidence" value="ECO:0007669"/>
    <property type="project" value="TreeGrafter"/>
</dbReference>
<dbReference type="OrthoDB" id="8953150at2759"/>
<evidence type="ECO:0000256" key="2">
    <source>
        <dbReference type="ARBA" id="ARBA00022490"/>
    </source>
</evidence>
<keyword evidence="8" id="KW-1185">Reference proteome</keyword>
<evidence type="ECO:0000256" key="5">
    <source>
        <dbReference type="ARBA" id="ARBA00022777"/>
    </source>
</evidence>
<dbReference type="GO" id="GO:0004674">
    <property type="term" value="F:protein serine/threonine kinase activity"/>
    <property type="evidence" value="ECO:0007669"/>
    <property type="project" value="UniProtKB-KW"/>
</dbReference>
<dbReference type="Proteomes" id="UP000281406">
    <property type="component" value="Unassembled WGS sequence"/>
</dbReference>
<comment type="caution">
    <text evidence="7">The sequence shown here is derived from an EMBL/GenBank/DDBJ whole genome shotgun (WGS) entry which is preliminary data.</text>
</comment>
<reference evidence="7 8" key="1">
    <citation type="submission" date="2018-10" db="EMBL/GenBank/DDBJ databases">
        <title>Genome assembly for a Yunnan-Guizhou Plateau 3E fish, Anabarilius grahami (Regan), and its evolutionary and genetic applications.</title>
        <authorList>
            <person name="Jiang W."/>
        </authorList>
    </citation>
    <scope>NUCLEOTIDE SEQUENCE [LARGE SCALE GENOMIC DNA]</scope>
    <source>
        <strain evidence="7">AG-KIZ</strain>
        <tissue evidence="7">Muscle</tissue>
    </source>
</reference>
<comment type="subcellular location">
    <subcellularLocation>
        <location evidence="1">Cytoplasm</location>
    </subcellularLocation>
</comment>
<dbReference type="GO" id="GO:0044344">
    <property type="term" value="P:cellular response to fibroblast growth factor stimulus"/>
    <property type="evidence" value="ECO:0007669"/>
    <property type="project" value="TreeGrafter"/>
</dbReference>
<keyword evidence="3" id="KW-0723">Serine/threonine-protein kinase</keyword>
<sequence>MLSGLHFPACTSRAALRPPNVLLSKWKSSSSGWQRKTPVFGLKSETFRTEATQTPGLSMIGGGKAVEPPRTRTSDPVRPPVRPSVDSGLWTNAGRSFVCLDSFGWICDTNTRRSGFWSRIRMENPQKAGPLLRDLTRAFNHYNKHNVFLKKNLKETIIFFREIRQNHSNTCSTSGLTPDSGQLSCISFPRHDEDYLQNVVGSAPYILLLGQDCSARYQLLNCLLGERLLPLGSEAGGACGAEGGACRRRKLCFTHGRQTRLSLALPGQYELVHQLAAHCGRWDTVPREDLEIQECEDPAQRLAELEITLHHALLQVRGSCSPHIKYGFIWSDGPAAQPAVYEEPCLQAIFVPERLQRSIALVSETALTDSIVPVS</sequence>
<feature type="region of interest" description="Disordered" evidence="6">
    <location>
        <begin position="54"/>
        <end position="85"/>
    </location>
</feature>
<proteinExistence type="predicted"/>
<evidence type="ECO:0000313" key="7">
    <source>
        <dbReference type="EMBL" id="ROL45206.1"/>
    </source>
</evidence>
<evidence type="ECO:0000256" key="1">
    <source>
        <dbReference type="ARBA" id="ARBA00004496"/>
    </source>
</evidence>
<accession>A0A3N0YG30</accession>
<dbReference type="GO" id="GO:0005737">
    <property type="term" value="C:cytoplasm"/>
    <property type="evidence" value="ECO:0007669"/>
    <property type="project" value="UniProtKB-SubCell"/>
</dbReference>
<name>A0A3N0YG30_ANAGA</name>
<keyword evidence="2" id="KW-0963">Cytoplasm</keyword>
<evidence type="ECO:0000313" key="8">
    <source>
        <dbReference type="Proteomes" id="UP000281406"/>
    </source>
</evidence>
<dbReference type="PANTHER" id="PTHR46392">
    <property type="entry name" value="DUAL SERINE/THREONINE AND TYROSINE PROTEIN KINASE"/>
    <property type="match status" value="1"/>
</dbReference>
<protein>
    <submittedName>
        <fullName evidence="7">Dual serine/threonine and tyrosine protein kinase</fullName>
    </submittedName>
</protein>
<evidence type="ECO:0000256" key="3">
    <source>
        <dbReference type="ARBA" id="ARBA00022527"/>
    </source>
</evidence>
<dbReference type="GO" id="GO:0070374">
    <property type="term" value="P:positive regulation of ERK1 and ERK2 cascade"/>
    <property type="evidence" value="ECO:0007669"/>
    <property type="project" value="TreeGrafter"/>
</dbReference>
<dbReference type="InterPro" id="IPR051302">
    <property type="entry name" value="Dual_SerThr-Tyr_Kinase"/>
</dbReference>
<evidence type="ECO:0000256" key="4">
    <source>
        <dbReference type="ARBA" id="ARBA00022679"/>
    </source>
</evidence>
<dbReference type="GO" id="GO:0045743">
    <property type="term" value="P:positive regulation of fibroblast growth factor receptor signaling pathway"/>
    <property type="evidence" value="ECO:0007669"/>
    <property type="project" value="TreeGrafter"/>
</dbReference>
<evidence type="ECO:0000256" key="6">
    <source>
        <dbReference type="SAM" id="MobiDB-lite"/>
    </source>
</evidence>
<dbReference type="AlphaFoldDB" id="A0A3N0YG30"/>
<gene>
    <name evidence="7" type="ORF">DPX16_1632</name>
</gene>
<dbReference type="EMBL" id="RJVU01042601">
    <property type="protein sequence ID" value="ROL45206.1"/>
    <property type="molecule type" value="Genomic_DNA"/>
</dbReference>
<keyword evidence="5 7" id="KW-0418">Kinase</keyword>
<organism evidence="7 8">
    <name type="scientific">Anabarilius grahami</name>
    <name type="common">Kanglang fish</name>
    <name type="synonym">Barilius grahami</name>
    <dbReference type="NCBI Taxonomy" id="495550"/>
    <lineage>
        <taxon>Eukaryota</taxon>
        <taxon>Metazoa</taxon>
        <taxon>Chordata</taxon>
        <taxon>Craniata</taxon>
        <taxon>Vertebrata</taxon>
        <taxon>Euteleostomi</taxon>
        <taxon>Actinopterygii</taxon>
        <taxon>Neopterygii</taxon>
        <taxon>Teleostei</taxon>
        <taxon>Ostariophysi</taxon>
        <taxon>Cypriniformes</taxon>
        <taxon>Xenocyprididae</taxon>
        <taxon>Xenocypridinae</taxon>
        <taxon>Xenocypridinae incertae sedis</taxon>
        <taxon>Anabarilius</taxon>
    </lineage>
</organism>
<keyword evidence="4" id="KW-0808">Transferase</keyword>